<comment type="similarity">
    <text evidence="1">Belongs to the aspartate/glutamate racemases family.</text>
</comment>
<dbReference type="PANTHER" id="PTHR21198:SF7">
    <property type="entry name" value="ASPARTATE-GLUTAMATE RACEMASE FAMILY"/>
    <property type="match status" value="1"/>
</dbReference>
<organism evidence="3 4">
    <name type="scientific">Ramlibacter albus</name>
    <dbReference type="NCBI Taxonomy" id="2079448"/>
    <lineage>
        <taxon>Bacteria</taxon>
        <taxon>Pseudomonadati</taxon>
        <taxon>Pseudomonadota</taxon>
        <taxon>Betaproteobacteria</taxon>
        <taxon>Burkholderiales</taxon>
        <taxon>Comamonadaceae</taxon>
        <taxon>Ramlibacter</taxon>
    </lineage>
</organism>
<keyword evidence="2 3" id="KW-0413">Isomerase</keyword>
<evidence type="ECO:0000313" key="3">
    <source>
        <dbReference type="EMBL" id="MBC5763491.1"/>
    </source>
</evidence>
<reference evidence="3" key="1">
    <citation type="submission" date="2020-08" db="EMBL/GenBank/DDBJ databases">
        <title>Ramlibacter sp. GTP1 16S ribosomal RNA gene genome sequencing and assembly.</title>
        <authorList>
            <person name="Kang M."/>
        </authorList>
    </citation>
    <scope>NUCLEOTIDE SEQUENCE</scope>
    <source>
        <strain evidence="3">GTP1</strain>
    </source>
</reference>
<dbReference type="InterPro" id="IPR001920">
    <property type="entry name" value="Asp/Glu_race"/>
</dbReference>
<dbReference type="PANTHER" id="PTHR21198">
    <property type="entry name" value="GLUTAMATE RACEMASE"/>
    <property type="match status" value="1"/>
</dbReference>
<keyword evidence="4" id="KW-1185">Reference proteome</keyword>
<dbReference type="RefSeq" id="WP_187079936.1">
    <property type="nucleotide sequence ID" value="NZ_JACORU010000001.1"/>
</dbReference>
<evidence type="ECO:0000256" key="2">
    <source>
        <dbReference type="ARBA" id="ARBA00023235"/>
    </source>
</evidence>
<name>A0A923S0R5_9BURK</name>
<evidence type="ECO:0000256" key="1">
    <source>
        <dbReference type="ARBA" id="ARBA00007847"/>
    </source>
</evidence>
<dbReference type="SUPFAM" id="SSF53681">
    <property type="entry name" value="Aspartate/glutamate racemase"/>
    <property type="match status" value="2"/>
</dbReference>
<dbReference type="EMBL" id="JACORU010000001">
    <property type="protein sequence ID" value="MBC5763491.1"/>
    <property type="molecule type" value="Genomic_DNA"/>
</dbReference>
<dbReference type="NCBIfam" id="TIGR00035">
    <property type="entry name" value="asp_race"/>
    <property type="match status" value="1"/>
</dbReference>
<comment type="caution">
    <text evidence="3">The sequence shown here is derived from an EMBL/GenBank/DDBJ whole genome shotgun (WGS) entry which is preliminary data.</text>
</comment>
<dbReference type="EC" id="5.1.1.-" evidence="3"/>
<dbReference type="Proteomes" id="UP000596827">
    <property type="component" value="Unassembled WGS sequence"/>
</dbReference>
<dbReference type="InterPro" id="IPR004380">
    <property type="entry name" value="Asp_race"/>
</dbReference>
<evidence type="ECO:0000313" key="4">
    <source>
        <dbReference type="Proteomes" id="UP000596827"/>
    </source>
</evidence>
<dbReference type="GO" id="GO:0047661">
    <property type="term" value="F:amino-acid racemase activity"/>
    <property type="evidence" value="ECO:0007669"/>
    <property type="project" value="InterPro"/>
</dbReference>
<dbReference type="Pfam" id="PF01177">
    <property type="entry name" value="Asp_Glu_race"/>
    <property type="match status" value="1"/>
</dbReference>
<dbReference type="AlphaFoldDB" id="A0A923S0R5"/>
<dbReference type="Gene3D" id="3.40.50.1860">
    <property type="match status" value="2"/>
</dbReference>
<gene>
    <name evidence="3" type="ORF">H8R02_03460</name>
</gene>
<sequence length="237" mass="25156">MSRIGVFGGMGPAATVDFMDKLVTLTPARRDQDHLPVVVASLPHVHDRSRSILGVGKDPLPQLLEGIDFLNGAGVGVIAIPCNSSHHWYAQMSERSKVPILHIAKACVAAIPKEAAGKVAVLATRGALASGFYQAALDERRIPHGVPDAATQPFVDDCIRQIKAGEMKDGGASLGKALAVVKEQGATAVIMGCTEIPIAAKYTDTLGLHLMDSSLELARAAVNYALERKWHRPGWDA</sequence>
<protein>
    <submittedName>
        <fullName evidence="3">Amino acid racemase</fullName>
        <ecNumber evidence="3">5.1.1.-</ecNumber>
    </submittedName>
</protein>
<dbReference type="InterPro" id="IPR015942">
    <property type="entry name" value="Asp/Glu/hydantoin_racemase"/>
</dbReference>
<proteinExistence type="inferred from homology"/>
<accession>A0A923S0R5</accession>